<evidence type="ECO:0000313" key="1">
    <source>
        <dbReference type="EMBL" id="MST31172.1"/>
    </source>
</evidence>
<dbReference type="EMBL" id="WJHE01000014">
    <property type="protein sequence ID" value="MST31172.1"/>
    <property type="molecule type" value="Genomic_DNA"/>
</dbReference>
<gene>
    <name evidence="1" type="ORF">GHK86_00305</name>
</gene>
<organism evidence="1 2">
    <name type="scientific">Acidiferrimicrobium australe</name>
    <dbReference type="NCBI Taxonomy" id="2664430"/>
    <lineage>
        <taxon>Bacteria</taxon>
        <taxon>Bacillati</taxon>
        <taxon>Actinomycetota</taxon>
        <taxon>Acidimicrobiia</taxon>
        <taxon>Acidimicrobiales</taxon>
        <taxon>Acidimicrobiaceae</taxon>
        <taxon>Acidiferrimicrobium</taxon>
    </lineage>
</organism>
<protein>
    <submittedName>
        <fullName evidence="1">Uncharacterized protein</fullName>
    </submittedName>
</protein>
<sequence length="260" mass="28005">MREFGVLVNTSTRGGRGRSAHYGDEAVAAVVAVEAAKTDPEYAGKLHHAVLIAWVRGAPVGTLGLQWAFKETYTGDETAAERRVSGKRVGEHRKSPRARLPRPLEAGVSAAQLGRSSYAYGSRGEGKAEVIGHAVAGLAPRVQLASARSDSTAFLNTGDPLLGFAKRVDSGKTFILTPAGEELWESLRLPTTKRNARTASREELDRAILSVRSMLAFADFAATDLTVAKLVPDQVALLRAKLGEQWWRLPAFNPPPKPNK</sequence>
<keyword evidence="2" id="KW-1185">Reference proteome</keyword>
<name>A0ABW9QN54_9ACTN</name>
<accession>A0ABW9QN54</accession>
<dbReference type="Proteomes" id="UP000437736">
    <property type="component" value="Unassembled WGS sequence"/>
</dbReference>
<proteinExistence type="predicted"/>
<comment type="caution">
    <text evidence="1">The sequence shown here is derived from an EMBL/GenBank/DDBJ whole genome shotgun (WGS) entry which is preliminary data.</text>
</comment>
<evidence type="ECO:0000313" key="2">
    <source>
        <dbReference type="Proteomes" id="UP000437736"/>
    </source>
</evidence>
<reference evidence="1 2" key="1">
    <citation type="submission" date="2019-11" db="EMBL/GenBank/DDBJ databases">
        <title>Acidiferrimicrobium australis gen. nov., sp. nov., an acidophilic and obligately heterotrophic, member of the Actinobacteria that catalyses dissimilatory oxido- reduction of iron isolated from metal-rich acidic water in Chile.</title>
        <authorList>
            <person name="Gonzalez D."/>
            <person name="Huber K."/>
            <person name="Hedrich S."/>
            <person name="Rojas-Villalobos C."/>
            <person name="Quatrini R."/>
            <person name="Dinamarca M.A."/>
            <person name="Schwarz A."/>
            <person name="Canales C."/>
            <person name="Nancucheo I."/>
        </authorList>
    </citation>
    <scope>NUCLEOTIDE SEQUENCE [LARGE SCALE GENOMIC DNA]</scope>
    <source>
        <strain evidence="1 2">USS-CCA1</strain>
    </source>
</reference>